<protein>
    <submittedName>
        <fullName evidence="5">Type I restriction modification DNA specificity domain protein</fullName>
    </submittedName>
</protein>
<dbReference type="PANTHER" id="PTHR30408">
    <property type="entry name" value="TYPE-1 RESTRICTION ENZYME ECOKI SPECIFICITY PROTEIN"/>
    <property type="match status" value="1"/>
</dbReference>
<dbReference type="Proteomes" id="UP000003174">
    <property type="component" value="Unassembled WGS sequence"/>
</dbReference>
<reference evidence="5 6" key="2">
    <citation type="submission" date="2009-02" db="EMBL/GenBank/DDBJ databases">
        <title>Draft genome sequence of Eubacterium hallii (DSM 3353).</title>
        <authorList>
            <person name="Sudarsanam P."/>
            <person name="Ley R."/>
            <person name="Guruge J."/>
            <person name="Turnbaugh P.J."/>
            <person name="Mahowald M."/>
            <person name="Liep D."/>
            <person name="Gordon J."/>
        </authorList>
    </citation>
    <scope>NUCLEOTIDE SEQUENCE [LARGE SCALE GENOMIC DNA]</scope>
    <source>
        <strain evidence="5 6">DSM 3353</strain>
    </source>
</reference>
<comment type="similarity">
    <text evidence="1">Belongs to the type-I restriction system S methylase family.</text>
</comment>
<evidence type="ECO:0000313" key="5">
    <source>
        <dbReference type="EMBL" id="EEG37865.1"/>
    </source>
</evidence>
<dbReference type="InterPro" id="IPR052021">
    <property type="entry name" value="Type-I_RS_S_subunit"/>
</dbReference>
<dbReference type="Gene3D" id="3.90.220.20">
    <property type="entry name" value="DNA methylase specificity domains"/>
    <property type="match status" value="1"/>
</dbReference>
<evidence type="ECO:0000256" key="2">
    <source>
        <dbReference type="ARBA" id="ARBA00022747"/>
    </source>
</evidence>
<dbReference type="CDD" id="cd17521">
    <property type="entry name" value="RMtype1_S_Sau13435ORF2165P_TRD2-CR2_like"/>
    <property type="match status" value="1"/>
</dbReference>
<comment type="caution">
    <text evidence="5">The sequence shown here is derived from an EMBL/GenBank/DDBJ whole genome shotgun (WGS) entry which is preliminary data.</text>
</comment>
<dbReference type="InterPro" id="IPR000055">
    <property type="entry name" value="Restrct_endonuc_typeI_TRD"/>
</dbReference>
<dbReference type="InterPro" id="IPR044946">
    <property type="entry name" value="Restrct_endonuc_typeI_TRD_sf"/>
</dbReference>
<keyword evidence="3" id="KW-0238">DNA-binding</keyword>
<evidence type="ECO:0000259" key="4">
    <source>
        <dbReference type="Pfam" id="PF01420"/>
    </source>
</evidence>
<dbReference type="EMBL" id="ACEP01000015">
    <property type="protein sequence ID" value="EEG37865.1"/>
    <property type="molecule type" value="Genomic_DNA"/>
</dbReference>
<keyword evidence="2" id="KW-0680">Restriction system</keyword>
<dbReference type="PANTHER" id="PTHR30408:SF12">
    <property type="entry name" value="TYPE I RESTRICTION ENZYME MJAVIII SPECIFICITY SUBUNIT"/>
    <property type="match status" value="1"/>
</dbReference>
<evidence type="ECO:0000256" key="1">
    <source>
        <dbReference type="ARBA" id="ARBA00010923"/>
    </source>
</evidence>
<gene>
    <name evidence="5" type="ORF">EUBHAL_00244</name>
</gene>
<dbReference type="AlphaFoldDB" id="C0ES74"/>
<organism evidence="5 6">
    <name type="scientific">Anaerobutyricum hallii DSM 3353</name>
    <dbReference type="NCBI Taxonomy" id="411469"/>
    <lineage>
        <taxon>Bacteria</taxon>
        <taxon>Bacillati</taxon>
        <taxon>Bacillota</taxon>
        <taxon>Clostridia</taxon>
        <taxon>Lachnospirales</taxon>
        <taxon>Lachnospiraceae</taxon>
        <taxon>Anaerobutyricum</taxon>
    </lineage>
</organism>
<dbReference type="GO" id="GO:0009307">
    <property type="term" value="P:DNA restriction-modification system"/>
    <property type="evidence" value="ECO:0007669"/>
    <property type="project" value="UniProtKB-KW"/>
</dbReference>
<proteinExistence type="inferred from homology"/>
<dbReference type="Pfam" id="PF01420">
    <property type="entry name" value="Methylase_S"/>
    <property type="match status" value="1"/>
</dbReference>
<dbReference type="eggNOG" id="COG0732">
    <property type="taxonomic scope" value="Bacteria"/>
</dbReference>
<reference evidence="5 6" key="1">
    <citation type="submission" date="2009-01" db="EMBL/GenBank/DDBJ databases">
        <authorList>
            <person name="Fulton L."/>
            <person name="Clifton S."/>
            <person name="Fulton B."/>
            <person name="Xu J."/>
            <person name="Minx P."/>
            <person name="Pepin K.H."/>
            <person name="Johnson M."/>
            <person name="Bhonagiri V."/>
            <person name="Nash W.E."/>
            <person name="Mardis E.R."/>
            <person name="Wilson R.K."/>
        </authorList>
    </citation>
    <scope>NUCLEOTIDE SEQUENCE [LARGE SCALE GENOMIC DNA]</scope>
    <source>
        <strain evidence="5 6">DSM 3353</strain>
    </source>
</reference>
<accession>C0ES74</accession>
<evidence type="ECO:0000313" key="6">
    <source>
        <dbReference type="Proteomes" id="UP000003174"/>
    </source>
</evidence>
<dbReference type="GO" id="GO:0003677">
    <property type="term" value="F:DNA binding"/>
    <property type="evidence" value="ECO:0007669"/>
    <property type="project" value="UniProtKB-KW"/>
</dbReference>
<name>C0ES74_9FIRM</name>
<dbReference type="SUPFAM" id="SSF116734">
    <property type="entry name" value="DNA methylase specificity domain"/>
    <property type="match status" value="1"/>
</dbReference>
<sequence>MNWLKRWRGEKMGKTKIRFKGYTEDWEQRKLGELASSFEYGLNAAAKEYDGENKYIRITDIDDNTHEFLTDNLTSPDIELTGADNYKLTEGDILFARTGASVGKSYIYKNSDGLVYYAGFLIRARIKEEYDTEFVFQNTLTDRYNKYIAVTSQRSGQPGVNAQEYAEFEIKVPKKEEQTKIGTYFRNIDNLITLHQRKCNQLQIIRKYMLKNMFL</sequence>
<feature type="domain" description="Type I restriction modification DNA specificity" evidence="4">
    <location>
        <begin position="24"/>
        <end position="202"/>
    </location>
</feature>
<evidence type="ECO:0000256" key="3">
    <source>
        <dbReference type="ARBA" id="ARBA00023125"/>
    </source>
</evidence>